<dbReference type="STRING" id="576137.A0A1L7X5N7"/>
<dbReference type="PANTHER" id="PTHR14237">
    <property type="entry name" value="MOLYBDOPTERIN COFACTOR SULFURASE MOSC"/>
    <property type="match status" value="1"/>
</dbReference>
<dbReference type="GO" id="GO:0008265">
    <property type="term" value="F:molybdenum cofactor sulfurtransferase activity"/>
    <property type="evidence" value="ECO:0007669"/>
    <property type="project" value="TreeGrafter"/>
</dbReference>
<sequence>MAYNNSVEVFRDNEYPMMKGNVYLDHAGTTVYSKTLVEQFSAKMVANLYGNPHSGSYPAKLSGHMVDAVREEALQFLGADPEHFELVFTANTTAAIKLVAESFRDLALASSVAKTFWYGYHKDSHTSLVGVREYAEGSSHCFSSDEEVENWLQGRESPKTLSNASGIPGLFAYPGQSNMTGRRLPFSWTRQLRQSFHQDTYSLLDAAALATTAQLDFSDPEFAPDFTVVAFYKIFGFPDLGALIVRKQSSYILSWRKYFGGGTVDMLTVLHEPTVKRKDATIHDGLEDGTLPFHSIMALGCAISDHKRLYGSMKTVSQHTSFLVQRLYVGLSKLSYSNGRPLCAIYHDSVPGKNPYSDPTTQGATIAFSVMTADGTYVEHSQVEKLASEKGIYLRSGGLCNPGGIASSLDIKPWQFKRAWAAGCNCGNSTPFRGKPIGVVRASLGAMSTMGDVDLFLYFLFETFVAEPTKNSPESLDTNGFQTSMEVKG</sequence>
<dbReference type="Gene3D" id="3.40.640.10">
    <property type="entry name" value="Type I PLP-dependent aspartate aminotransferase-like (Major domain)"/>
    <property type="match status" value="1"/>
</dbReference>
<dbReference type="GO" id="GO:0043545">
    <property type="term" value="P:molybdopterin cofactor metabolic process"/>
    <property type="evidence" value="ECO:0007669"/>
    <property type="project" value="TreeGrafter"/>
</dbReference>
<dbReference type="InterPro" id="IPR000192">
    <property type="entry name" value="Aminotrans_V_dom"/>
</dbReference>
<accession>A0A1L7X5N7</accession>
<evidence type="ECO:0000259" key="2">
    <source>
        <dbReference type="Pfam" id="PF00266"/>
    </source>
</evidence>
<protein>
    <submittedName>
        <fullName evidence="3">Related to hxB protein</fullName>
    </submittedName>
</protein>
<dbReference type="PANTHER" id="PTHR14237:SF80">
    <property type="entry name" value="MOLYBDENUM COFACTOR SULFURASE"/>
    <property type="match status" value="1"/>
</dbReference>
<reference evidence="3 4" key="1">
    <citation type="submission" date="2016-03" db="EMBL/GenBank/DDBJ databases">
        <authorList>
            <person name="Ploux O."/>
        </authorList>
    </citation>
    <scope>NUCLEOTIDE SEQUENCE [LARGE SCALE GENOMIC DNA]</scope>
    <source>
        <strain evidence="3 4">UAMH 11012</strain>
    </source>
</reference>
<keyword evidence="4" id="KW-1185">Reference proteome</keyword>
<feature type="region of interest" description="Disordered" evidence="1">
    <location>
        <begin position="470"/>
        <end position="489"/>
    </location>
</feature>
<dbReference type="InterPro" id="IPR015422">
    <property type="entry name" value="PyrdxlP-dep_Trfase_small"/>
</dbReference>
<dbReference type="Pfam" id="PF00266">
    <property type="entry name" value="Aminotran_5"/>
    <property type="match status" value="1"/>
</dbReference>
<proteinExistence type="predicted"/>
<dbReference type="InterPro" id="IPR015424">
    <property type="entry name" value="PyrdxlP-dep_Trfase"/>
</dbReference>
<gene>
    <name evidence="3" type="ORF">PAC_10230</name>
</gene>
<name>A0A1L7X5N7_9HELO</name>
<organism evidence="3 4">
    <name type="scientific">Phialocephala subalpina</name>
    <dbReference type="NCBI Taxonomy" id="576137"/>
    <lineage>
        <taxon>Eukaryota</taxon>
        <taxon>Fungi</taxon>
        <taxon>Dikarya</taxon>
        <taxon>Ascomycota</taxon>
        <taxon>Pezizomycotina</taxon>
        <taxon>Leotiomycetes</taxon>
        <taxon>Helotiales</taxon>
        <taxon>Mollisiaceae</taxon>
        <taxon>Phialocephala</taxon>
        <taxon>Phialocephala fortinii species complex</taxon>
    </lineage>
</organism>
<dbReference type="AlphaFoldDB" id="A0A1L7X5N7"/>
<evidence type="ECO:0000256" key="1">
    <source>
        <dbReference type="SAM" id="MobiDB-lite"/>
    </source>
</evidence>
<dbReference type="SUPFAM" id="SSF53383">
    <property type="entry name" value="PLP-dependent transferases"/>
    <property type="match status" value="1"/>
</dbReference>
<evidence type="ECO:0000313" key="3">
    <source>
        <dbReference type="EMBL" id="CZR60334.1"/>
    </source>
</evidence>
<dbReference type="Gene3D" id="3.90.1150.10">
    <property type="entry name" value="Aspartate Aminotransferase, domain 1"/>
    <property type="match status" value="1"/>
</dbReference>
<dbReference type="OrthoDB" id="10264306at2759"/>
<feature type="domain" description="Aminotransferase class V" evidence="2">
    <location>
        <begin position="22"/>
        <end position="456"/>
    </location>
</feature>
<dbReference type="Proteomes" id="UP000184330">
    <property type="component" value="Unassembled WGS sequence"/>
</dbReference>
<evidence type="ECO:0000313" key="4">
    <source>
        <dbReference type="Proteomes" id="UP000184330"/>
    </source>
</evidence>
<dbReference type="EMBL" id="FJOG01000015">
    <property type="protein sequence ID" value="CZR60334.1"/>
    <property type="molecule type" value="Genomic_DNA"/>
</dbReference>
<dbReference type="InterPro" id="IPR015421">
    <property type="entry name" value="PyrdxlP-dep_Trfase_major"/>
</dbReference>